<dbReference type="SUPFAM" id="SSF53850">
    <property type="entry name" value="Periplasmic binding protein-like II"/>
    <property type="match status" value="1"/>
</dbReference>
<dbReference type="Pfam" id="PF12849">
    <property type="entry name" value="PBP_like_2"/>
    <property type="match status" value="1"/>
</dbReference>
<proteinExistence type="predicted"/>
<feature type="domain" description="PBP" evidence="2">
    <location>
        <begin position="40"/>
        <end position="311"/>
    </location>
</feature>
<reference evidence="4" key="1">
    <citation type="journal article" date="2019" name="Int. J. Syst. Evol. Microbiol.">
        <title>The Global Catalogue of Microorganisms (GCM) 10K type strain sequencing project: providing services to taxonomists for standard genome sequencing and annotation.</title>
        <authorList>
            <consortium name="The Broad Institute Genomics Platform"/>
            <consortium name="The Broad Institute Genome Sequencing Center for Infectious Disease"/>
            <person name="Wu L."/>
            <person name="Ma J."/>
        </authorList>
    </citation>
    <scope>NUCLEOTIDE SEQUENCE [LARGE SCALE GENOMIC DNA]</scope>
    <source>
        <strain evidence="4">CGMCC 1.15795</strain>
    </source>
</reference>
<evidence type="ECO:0000313" key="4">
    <source>
        <dbReference type="Proteomes" id="UP001597197"/>
    </source>
</evidence>
<dbReference type="EMBL" id="JBHUFD010000005">
    <property type="protein sequence ID" value="MFD1873697.1"/>
    <property type="molecule type" value="Genomic_DNA"/>
</dbReference>
<evidence type="ECO:0000259" key="2">
    <source>
        <dbReference type="Pfam" id="PF12849"/>
    </source>
</evidence>
<dbReference type="Gene3D" id="3.40.190.10">
    <property type="entry name" value="Periplasmic binding protein-like II"/>
    <property type="match status" value="2"/>
</dbReference>
<accession>A0ABW4QWE7</accession>
<sequence length="338" mass="37092">MILTNFFRPQGRVFLSALLVVTGCLVGCNKQGSADDGSNPTDTPTSGHVSISVDQTFAPILESQVDTFQKLYPDAHIKATYQPEDSVMLDLLNDKVKLAILSRDLNDKEKAELTKQTMVPRITKIGTDGLAIILHPSNPDSLLTLTQLRGIFSGKTNSWKQIGAQNKLGDVNVVFDANRSSTLRFVRDSLLRGQPLTKRVFAAKSNQEALAYVAAHPAAIGVVGINWVSDHDDPKVMSFLKTVRVAAITARPNPTKDDFIQPYQAYLAAYTPEQLRGNAALQRYPLRRDIYVINREARTGLGSGFASFIAGQKGQLIFYKSGLMPANMQARVVTTQKL</sequence>
<dbReference type="InterPro" id="IPR050811">
    <property type="entry name" value="Phosphate_ABC_transporter"/>
</dbReference>
<keyword evidence="1" id="KW-0732">Signal</keyword>
<dbReference type="PANTHER" id="PTHR30570:SF1">
    <property type="entry name" value="PHOSPHATE-BINDING PROTEIN PSTS"/>
    <property type="match status" value="1"/>
</dbReference>
<gene>
    <name evidence="3" type="ORF">ACFSDX_14715</name>
</gene>
<dbReference type="PANTHER" id="PTHR30570">
    <property type="entry name" value="PERIPLASMIC PHOSPHATE BINDING COMPONENT OF PHOSPHATE ABC TRANSPORTER"/>
    <property type="match status" value="1"/>
</dbReference>
<evidence type="ECO:0000256" key="1">
    <source>
        <dbReference type="ARBA" id="ARBA00022729"/>
    </source>
</evidence>
<dbReference type="RefSeq" id="WP_382314814.1">
    <property type="nucleotide sequence ID" value="NZ_JBHUFD010000005.1"/>
</dbReference>
<protein>
    <submittedName>
        <fullName evidence="3">PstS family phosphate ABC transporter substrate-binding protein</fullName>
    </submittedName>
</protein>
<name>A0ABW4QWE7_9BACT</name>
<organism evidence="3 4">
    <name type="scientific">Hymenobacter bucti</name>
    <dbReference type="NCBI Taxonomy" id="1844114"/>
    <lineage>
        <taxon>Bacteria</taxon>
        <taxon>Pseudomonadati</taxon>
        <taxon>Bacteroidota</taxon>
        <taxon>Cytophagia</taxon>
        <taxon>Cytophagales</taxon>
        <taxon>Hymenobacteraceae</taxon>
        <taxon>Hymenobacter</taxon>
    </lineage>
</organism>
<dbReference type="Proteomes" id="UP001597197">
    <property type="component" value="Unassembled WGS sequence"/>
</dbReference>
<evidence type="ECO:0000313" key="3">
    <source>
        <dbReference type="EMBL" id="MFD1873697.1"/>
    </source>
</evidence>
<dbReference type="InterPro" id="IPR024370">
    <property type="entry name" value="PBP_domain"/>
</dbReference>
<comment type="caution">
    <text evidence="3">The sequence shown here is derived from an EMBL/GenBank/DDBJ whole genome shotgun (WGS) entry which is preliminary data.</text>
</comment>
<keyword evidence="4" id="KW-1185">Reference proteome</keyword>